<sequence length="355" mass="39785">MEPRPNLVVVTGGTGHVGAMVIDQLLKEGYSVRATTRPAKVESLKNTYPDANGKLEVVEMTDIVLDAGKWPEILKGADAVIHVASPIYHPGTTAEYIYTSATEGTQKLLDAVCQSSVKHFILTGSIGVFFNPDFSSIFDKTVYDHNTWSPIEDIDSKEHIPSYAYIASKITSEKLVWKAADKYPDIDFTAVHPSSVYGWFLKDYPIPKTIPEFNANKFVYQLIEKNVRFPEYPLTPAVHNRDVAKAHVRALTAPAFPKGQRKRFIVSQGNMSWVDAIEFLKEPATVAKFKERGHDIVARLPDVSLAGVQSQFDLDASLTERVLGMKKEDYIPWQETLVEVMLAMMDWEKTHPEVL</sequence>
<dbReference type="PANTHER" id="PTHR10366">
    <property type="entry name" value="NAD DEPENDENT EPIMERASE/DEHYDRATASE"/>
    <property type="match status" value="1"/>
</dbReference>
<dbReference type="InterPro" id="IPR036291">
    <property type="entry name" value="NAD(P)-bd_dom_sf"/>
</dbReference>
<feature type="domain" description="NAD-dependent epimerase/dehydratase" evidence="3">
    <location>
        <begin position="8"/>
        <end position="256"/>
    </location>
</feature>
<dbReference type="EMBL" id="JACAZH010000114">
    <property type="protein sequence ID" value="KAF7324405.1"/>
    <property type="molecule type" value="Genomic_DNA"/>
</dbReference>
<dbReference type="Pfam" id="PF01370">
    <property type="entry name" value="Epimerase"/>
    <property type="match status" value="1"/>
</dbReference>
<evidence type="ECO:0000259" key="3">
    <source>
        <dbReference type="Pfam" id="PF01370"/>
    </source>
</evidence>
<dbReference type="Gene3D" id="3.40.50.720">
    <property type="entry name" value="NAD(P)-binding Rossmann-like Domain"/>
    <property type="match status" value="1"/>
</dbReference>
<dbReference type="InterPro" id="IPR001509">
    <property type="entry name" value="Epimerase_deHydtase"/>
</dbReference>
<accession>A0A8H6TVA9</accession>
<protein>
    <submittedName>
        <fullName evidence="4">NAD dependent epimerase/dehydratase</fullName>
    </submittedName>
</protein>
<gene>
    <name evidence="4" type="ORF">MSAN_02520700</name>
</gene>
<dbReference type="Proteomes" id="UP000623467">
    <property type="component" value="Unassembled WGS sequence"/>
</dbReference>
<keyword evidence="1" id="KW-0560">Oxidoreductase</keyword>
<dbReference type="PANTHER" id="PTHR10366:SF562">
    <property type="entry name" value="ALDEHYDE REDUCTASE II (AFU_ORTHOLOGUE AFUA_1G11360)"/>
    <property type="match status" value="1"/>
</dbReference>
<dbReference type="InterPro" id="IPR050425">
    <property type="entry name" value="NAD(P)_dehydrat-like"/>
</dbReference>
<reference evidence="4" key="1">
    <citation type="submission" date="2020-05" db="EMBL/GenBank/DDBJ databases">
        <title>Mycena genomes resolve the evolution of fungal bioluminescence.</title>
        <authorList>
            <person name="Tsai I.J."/>
        </authorList>
    </citation>
    <scope>NUCLEOTIDE SEQUENCE</scope>
    <source>
        <strain evidence="4">160909Yilan</strain>
    </source>
</reference>
<comment type="similarity">
    <text evidence="2">Belongs to the NAD(P)-dependent epimerase/dehydratase family. Dihydroflavonol-4-reductase subfamily.</text>
</comment>
<dbReference type="GO" id="GO:0016616">
    <property type="term" value="F:oxidoreductase activity, acting on the CH-OH group of donors, NAD or NADP as acceptor"/>
    <property type="evidence" value="ECO:0007669"/>
    <property type="project" value="TreeGrafter"/>
</dbReference>
<keyword evidence="5" id="KW-1185">Reference proteome</keyword>
<evidence type="ECO:0000313" key="5">
    <source>
        <dbReference type="Proteomes" id="UP000623467"/>
    </source>
</evidence>
<comment type="caution">
    <text evidence="4">The sequence shown here is derived from an EMBL/GenBank/DDBJ whole genome shotgun (WGS) entry which is preliminary data.</text>
</comment>
<dbReference type="SUPFAM" id="SSF51735">
    <property type="entry name" value="NAD(P)-binding Rossmann-fold domains"/>
    <property type="match status" value="1"/>
</dbReference>
<dbReference type="OrthoDB" id="2735536at2759"/>
<dbReference type="AlphaFoldDB" id="A0A8H6TVA9"/>
<evidence type="ECO:0000256" key="1">
    <source>
        <dbReference type="ARBA" id="ARBA00023002"/>
    </source>
</evidence>
<name>A0A8H6TVA9_9AGAR</name>
<evidence type="ECO:0000256" key="2">
    <source>
        <dbReference type="ARBA" id="ARBA00023445"/>
    </source>
</evidence>
<proteinExistence type="inferred from homology"/>
<evidence type="ECO:0000313" key="4">
    <source>
        <dbReference type="EMBL" id="KAF7324405.1"/>
    </source>
</evidence>
<organism evidence="4 5">
    <name type="scientific">Mycena sanguinolenta</name>
    <dbReference type="NCBI Taxonomy" id="230812"/>
    <lineage>
        <taxon>Eukaryota</taxon>
        <taxon>Fungi</taxon>
        <taxon>Dikarya</taxon>
        <taxon>Basidiomycota</taxon>
        <taxon>Agaricomycotina</taxon>
        <taxon>Agaricomycetes</taxon>
        <taxon>Agaricomycetidae</taxon>
        <taxon>Agaricales</taxon>
        <taxon>Marasmiineae</taxon>
        <taxon>Mycenaceae</taxon>
        <taxon>Mycena</taxon>
    </lineage>
</organism>